<organism evidence="3 4">
    <name type="scientific">Tremella mesenterica</name>
    <name type="common">Jelly fungus</name>
    <dbReference type="NCBI Taxonomy" id="5217"/>
    <lineage>
        <taxon>Eukaryota</taxon>
        <taxon>Fungi</taxon>
        <taxon>Dikarya</taxon>
        <taxon>Basidiomycota</taxon>
        <taxon>Agaricomycotina</taxon>
        <taxon>Tremellomycetes</taxon>
        <taxon>Tremellales</taxon>
        <taxon>Tremellaceae</taxon>
        <taxon>Tremella</taxon>
    </lineage>
</organism>
<dbReference type="PANTHER" id="PTHR43364:SF4">
    <property type="entry name" value="NAD(P)-LINKED OXIDOREDUCTASE SUPERFAMILY PROTEIN"/>
    <property type="match status" value="1"/>
</dbReference>
<keyword evidence="1" id="KW-0560">Oxidoreductase</keyword>
<dbReference type="CDD" id="cd19079">
    <property type="entry name" value="AKR_EcYajO-like"/>
    <property type="match status" value="1"/>
</dbReference>
<accession>A0A4Q1BAZ1</accession>
<dbReference type="FunCoup" id="A0A4Q1BAZ1">
    <property type="interactions" value="21"/>
</dbReference>
<gene>
    <name evidence="3" type="ORF">M231_06785</name>
</gene>
<dbReference type="InterPro" id="IPR050523">
    <property type="entry name" value="AKR_Detox_Biosynth"/>
</dbReference>
<dbReference type="VEuPathDB" id="FungiDB:TREMEDRAFT_31055"/>
<dbReference type="Pfam" id="PF00248">
    <property type="entry name" value="Aldo_ket_red"/>
    <property type="match status" value="1"/>
</dbReference>
<evidence type="ECO:0000259" key="2">
    <source>
        <dbReference type="Pfam" id="PF00248"/>
    </source>
</evidence>
<sequence length="319" mass="36306">MSAQPNYKSTGLPRIPYVRLGKSGLKVSRLILGMASYGTKSDVAWRIEEEEALKHLKHAYDMGINTFDTSNFYCNGVSEEILGKFVKTVPRESVVIMTKSFHEIGDIESLGPAGWTNNQGNNRKVSDHLDFPLNPPYCYIINSLQTDYIDVLQLHRFDYETEIEETMQALHDVIQAGYVRYIGMSSCFAWQLHAMQNYAINNKLTPFVNCQNFYNALYREEEREMMPLLNYLGIGSTPWSPSILGAEWEKEIVSRTEQLALKRGYSMAQIALAWVLHKSCVCAPIIGATSLEKMDQSIQALEIKFSGEEIAWLEEPYQS</sequence>
<evidence type="ECO:0000256" key="1">
    <source>
        <dbReference type="ARBA" id="ARBA00023002"/>
    </source>
</evidence>
<dbReference type="Proteomes" id="UP000289152">
    <property type="component" value="Unassembled WGS sequence"/>
</dbReference>
<dbReference type="SUPFAM" id="SSF51430">
    <property type="entry name" value="NAD(P)-linked oxidoreductase"/>
    <property type="match status" value="1"/>
</dbReference>
<dbReference type="PANTHER" id="PTHR43364">
    <property type="entry name" value="NADH-SPECIFIC METHYLGLYOXAL REDUCTASE-RELATED"/>
    <property type="match status" value="1"/>
</dbReference>
<evidence type="ECO:0000313" key="3">
    <source>
        <dbReference type="EMBL" id="RXK35962.1"/>
    </source>
</evidence>
<dbReference type="STRING" id="5217.A0A4Q1BAZ1"/>
<evidence type="ECO:0000313" key="4">
    <source>
        <dbReference type="Proteomes" id="UP000289152"/>
    </source>
</evidence>
<dbReference type="InterPro" id="IPR036812">
    <property type="entry name" value="NAD(P)_OxRdtase_dom_sf"/>
</dbReference>
<protein>
    <recommendedName>
        <fullName evidence="2">NADP-dependent oxidoreductase domain-containing protein</fullName>
    </recommendedName>
</protein>
<proteinExistence type="predicted"/>
<name>A0A4Q1BAZ1_TREME</name>
<dbReference type="Gene3D" id="3.20.20.100">
    <property type="entry name" value="NADP-dependent oxidoreductase domain"/>
    <property type="match status" value="1"/>
</dbReference>
<dbReference type="AlphaFoldDB" id="A0A4Q1BAZ1"/>
<dbReference type="OrthoDB" id="48988at2759"/>
<dbReference type="InterPro" id="IPR023210">
    <property type="entry name" value="NADP_OxRdtase_dom"/>
</dbReference>
<dbReference type="EMBL" id="SDIL01000114">
    <property type="protein sequence ID" value="RXK35962.1"/>
    <property type="molecule type" value="Genomic_DNA"/>
</dbReference>
<reference evidence="3 4" key="1">
    <citation type="submission" date="2016-06" db="EMBL/GenBank/DDBJ databases">
        <title>Evolution of pathogenesis and genome organization in the Tremellales.</title>
        <authorList>
            <person name="Cuomo C."/>
            <person name="Litvintseva A."/>
            <person name="Heitman J."/>
            <person name="Chen Y."/>
            <person name="Sun S."/>
            <person name="Springer D."/>
            <person name="Dromer F."/>
            <person name="Young S."/>
            <person name="Zeng Q."/>
            <person name="Chapman S."/>
            <person name="Gujja S."/>
            <person name="Saif S."/>
            <person name="Birren B."/>
        </authorList>
    </citation>
    <scope>NUCLEOTIDE SEQUENCE [LARGE SCALE GENOMIC DNA]</scope>
    <source>
        <strain evidence="3 4">ATCC 28783</strain>
    </source>
</reference>
<comment type="caution">
    <text evidence="3">The sequence shown here is derived from an EMBL/GenBank/DDBJ whole genome shotgun (WGS) entry which is preliminary data.</text>
</comment>
<feature type="domain" description="NADP-dependent oxidoreductase" evidence="2">
    <location>
        <begin position="29"/>
        <end position="315"/>
    </location>
</feature>
<keyword evidence="4" id="KW-1185">Reference proteome</keyword>
<dbReference type="GO" id="GO:0016491">
    <property type="term" value="F:oxidoreductase activity"/>
    <property type="evidence" value="ECO:0007669"/>
    <property type="project" value="UniProtKB-KW"/>
</dbReference>
<dbReference type="InParanoid" id="A0A4Q1BAZ1"/>